<sequence length="125" mass="14082">MRRSPCKSPHKLNFALYKSHDAALGRICFPTAAARLATPKWQSDVDGNREMTPKMETNISSNNSSQATLFFTITPTVPAFKRKKNHVLSYDEHGFNRHLSGVQVVIEDCIGMLKNIFQSLKGQFL</sequence>
<keyword evidence="5" id="KW-1185">Reference proteome</keyword>
<dbReference type="OrthoDB" id="2801377at2759"/>
<accession>A0A0L6U8X9</accession>
<feature type="domain" description="DDE Tnp4" evidence="3">
    <location>
        <begin position="71"/>
        <end position="123"/>
    </location>
</feature>
<comment type="caution">
    <text evidence="4">The sequence shown here is derived from an EMBL/GenBank/DDBJ whole genome shotgun (WGS) entry which is preliminary data.</text>
</comment>
<reference evidence="4 5" key="1">
    <citation type="submission" date="2015-08" db="EMBL/GenBank/DDBJ databases">
        <title>Next Generation Sequencing and Analysis of the Genome of Puccinia sorghi L Schw, the Causal Agent of Maize Common Rust.</title>
        <authorList>
            <person name="Rochi L."/>
            <person name="Burguener G."/>
            <person name="Darino M."/>
            <person name="Turjanski A."/>
            <person name="Kreff E."/>
            <person name="Dieguez M.J."/>
            <person name="Sacco F."/>
        </authorList>
    </citation>
    <scope>NUCLEOTIDE SEQUENCE [LARGE SCALE GENOMIC DNA]</scope>
    <source>
        <strain evidence="4 5">RO10H11247</strain>
    </source>
</reference>
<evidence type="ECO:0000313" key="4">
    <source>
        <dbReference type="EMBL" id="KNZ45003.1"/>
    </source>
</evidence>
<dbReference type="InterPro" id="IPR027806">
    <property type="entry name" value="HARBI1_dom"/>
</dbReference>
<evidence type="ECO:0000313" key="5">
    <source>
        <dbReference type="Proteomes" id="UP000037035"/>
    </source>
</evidence>
<comment type="cofactor">
    <cofactor evidence="1">
        <name>a divalent metal cation</name>
        <dbReference type="ChEBI" id="CHEBI:60240"/>
    </cofactor>
</comment>
<organism evidence="4 5">
    <name type="scientific">Puccinia sorghi</name>
    <dbReference type="NCBI Taxonomy" id="27349"/>
    <lineage>
        <taxon>Eukaryota</taxon>
        <taxon>Fungi</taxon>
        <taxon>Dikarya</taxon>
        <taxon>Basidiomycota</taxon>
        <taxon>Pucciniomycotina</taxon>
        <taxon>Pucciniomycetes</taxon>
        <taxon>Pucciniales</taxon>
        <taxon>Pucciniaceae</taxon>
        <taxon>Puccinia</taxon>
    </lineage>
</organism>
<name>A0A0L6U8X9_9BASI</name>
<dbReference type="GO" id="GO:0046872">
    <property type="term" value="F:metal ion binding"/>
    <property type="evidence" value="ECO:0007669"/>
    <property type="project" value="UniProtKB-KW"/>
</dbReference>
<evidence type="ECO:0000259" key="3">
    <source>
        <dbReference type="Pfam" id="PF13359"/>
    </source>
</evidence>
<dbReference type="VEuPathDB" id="FungiDB:VP01_858g2"/>
<evidence type="ECO:0000256" key="1">
    <source>
        <dbReference type="ARBA" id="ARBA00001968"/>
    </source>
</evidence>
<protein>
    <recommendedName>
        <fullName evidence="3">DDE Tnp4 domain-containing protein</fullName>
    </recommendedName>
</protein>
<gene>
    <name evidence="4" type="ORF">VP01_858g2</name>
</gene>
<dbReference type="Pfam" id="PF13359">
    <property type="entry name" value="DDE_Tnp_4"/>
    <property type="match status" value="1"/>
</dbReference>
<dbReference type="Proteomes" id="UP000037035">
    <property type="component" value="Unassembled WGS sequence"/>
</dbReference>
<keyword evidence="2" id="KW-0479">Metal-binding</keyword>
<dbReference type="EMBL" id="LAVV01014148">
    <property type="protein sequence ID" value="KNZ45003.1"/>
    <property type="molecule type" value="Genomic_DNA"/>
</dbReference>
<evidence type="ECO:0000256" key="2">
    <source>
        <dbReference type="ARBA" id="ARBA00022723"/>
    </source>
</evidence>
<proteinExistence type="predicted"/>
<dbReference type="AlphaFoldDB" id="A0A0L6U8X9"/>